<keyword evidence="3" id="KW-1185">Reference proteome</keyword>
<keyword evidence="1" id="KW-0732">Signal</keyword>
<dbReference type="Pfam" id="PF00756">
    <property type="entry name" value="Esterase"/>
    <property type="match status" value="1"/>
</dbReference>
<dbReference type="PANTHER" id="PTHR48098:SF6">
    <property type="entry name" value="FERRI-BACILLIBACTIN ESTERASE BESA"/>
    <property type="match status" value="1"/>
</dbReference>
<dbReference type="OrthoDB" id="9784036at2"/>
<dbReference type="Gene3D" id="3.40.50.1820">
    <property type="entry name" value="alpha/beta hydrolase"/>
    <property type="match status" value="1"/>
</dbReference>
<feature type="chain" id="PRO_5009917422" evidence="1">
    <location>
        <begin position="20"/>
        <end position="309"/>
    </location>
</feature>
<dbReference type="eggNOG" id="COG2819">
    <property type="taxonomic scope" value="Bacteria"/>
</dbReference>
<evidence type="ECO:0000313" key="2">
    <source>
        <dbReference type="EMBL" id="SHI97602.1"/>
    </source>
</evidence>
<gene>
    <name evidence="2" type="ORF">SAMN05216261_2418</name>
</gene>
<dbReference type="STRING" id="1178825.SAMN05216261_2418"/>
<dbReference type="PANTHER" id="PTHR48098">
    <property type="entry name" value="ENTEROCHELIN ESTERASE-RELATED"/>
    <property type="match status" value="1"/>
</dbReference>
<reference evidence="2 3" key="1">
    <citation type="submission" date="2016-11" db="EMBL/GenBank/DDBJ databases">
        <authorList>
            <person name="Jaros S."/>
            <person name="Januszkiewicz K."/>
            <person name="Wedrychowicz H."/>
        </authorList>
    </citation>
    <scope>NUCLEOTIDE SEQUENCE [LARGE SCALE GENOMIC DNA]</scope>
    <source>
        <strain evidence="2 3">CGMCC 1.12213</strain>
    </source>
</reference>
<dbReference type="EMBL" id="FQYK01000005">
    <property type="protein sequence ID" value="SHI97602.1"/>
    <property type="molecule type" value="Genomic_DNA"/>
</dbReference>
<sequence>MKKLISTAIILSFILSVKAQITLPKVVHGKIKRIENFESKYITSRHVDIWMPEGYSKSKKYAVLYMHDGQMLFDPESSWNKQAWNVDDAASKLFQSNKLKEFIVVGIWNGGETRHSDYFPQEPFKYLSTSQKDTINAQLKRSHVPIKKTFNPQSNNYLKFVVEELKPYIDKTYSVYSNKENTFVMGSSMGGLISMYAICEYPKIFGGAACLSTHWTGTFTLDNNPMPDAFIEYLNKNLPNPKNHKIYFDCGDETLDKLYPEIQKEVDQLMVKKGYNENNWLTKFFPGENHSENAWSKRLNIPLIFLFKK</sequence>
<dbReference type="SUPFAM" id="SSF53474">
    <property type="entry name" value="alpha/beta-Hydrolases"/>
    <property type="match status" value="1"/>
</dbReference>
<organism evidence="2 3">
    <name type="scientific">Algibacter luteus</name>
    <dbReference type="NCBI Taxonomy" id="1178825"/>
    <lineage>
        <taxon>Bacteria</taxon>
        <taxon>Pseudomonadati</taxon>
        <taxon>Bacteroidota</taxon>
        <taxon>Flavobacteriia</taxon>
        <taxon>Flavobacteriales</taxon>
        <taxon>Flavobacteriaceae</taxon>
        <taxon>Algibacter</taxon>
    </lineage>
</organism>
<dbReference type="InterPro" id="IPR050583">
    <property type="entry name" value="Mycobacterial_A85_antigen"/>
</dbReference>
<dbReference type="AlphaFoldDB" id="A0A1M6FJ13"/>
<dbReference type="GO" id="GO:0016787">
    <property type="term" value="F:hydrolase activity"/>
    <property type="evidence" value="ECO:0007669"/>
    <property type="project" value="UniProtKB-KW"/>
</dbReference>
<proteinExistence type="predicted"/>
<name>A0A1M6FJ13_9FLAO</name>
<evidence type="ECO:0000256" key="1">
    <source>
        <dbReference type="SAM" id="SignalP"/>
    </source>
</evidence>
<protein>
    <submittedName>
        <fullName evidence="2">Predicted hydrolase of the alpha/beta superfamily</fullName>
    </submittedName>
</protein>
<dbReference type="RefSeq" id="WP_019388286.1">
    <property type="nucleotide sequence ID" value="NZ_ALIH01000011.1"/>
</dbReference>
<dbReference type="Proteomes" id="UP000184396">
    <property type="component" value="Unassembled WGS sequence"/>
</dbReference>
<accession>A0A1M6FJ13</accession>
<dbReference type="InterPro" id="IPR029058">
    <property type="entry name" value="AB_hydrolase_fold"/>
</dbReference>
<feature type="signal peptide" evidence="1">
    <location>
        <begin position="1"/>
        <end position="19"/>
    </location>
</feature>
<keyword evidence="2" id="KW-0378">Hydrolase</keyword>
<dbReference type="InterPro" id="IPR000801">
    <property type="entry name" value="Esterase-like"/>
</dbReference>
<evidence type="ECO:0000313" key="3">
    <source>
        <dbReference type="Proteomes" id="UP000184396"/>
    </source>
</evidence>